<sequence length="10" mass="1119">MDLNNLVDGE</sequence>
<evidence type="ECO:0000313" key="1">
    <source>
        <dbReference type="EMBL" id="JAD73030.1"/>
    </source>
</evidence>
<proteinExistence type="predicted"/>
<accession>A0A0A9CI10</accession>
<name>A0A0A9CI10_ARUDO</name>
<dbReference type="EMBL" id="GBRH01224865">
    <property type="protein sequence ID" value="JAD73030.1"/>
    <property type="molecule type" value="Transcribed_RNA"/>
</dbReference>
<reference evidence="1" key="1">
    <citation type="submission" date="2014-09" db="EMBL/GenBank/DDBJ databases">
        <authorList>
            <person name="Magalhaes I.L.F."/>
            <person name="Oliveira U."/>
            <person name="Santos F.R."/>
            <person name="Vidigal T.H.D.A."/>
            <person name="Brescovit A.D."/>
            <person name="Santos A.J."/>
        </authorList>
    </citation>
    <scope>NUCLEOTIDE SEQUENCE</scope>
    <source>
        <tissue evidence="1">Shoot tissue taken approximately 20 cm above the soil surface</tissue>
    </source>
</reference>
<organism evidence="1">
    <name type="scientific">Arundo donax</name>
    <name type="common">Giant reed</name>
    <name type="synonym">Donax arundinaceus</name>
    <dbReference type="NCBI Taxonomy" id="35708"/>
    <lineage>
        <taxon>Eukaryota</taxon>
        <taxon>Viridiplantae</taxon>
        <taxon>Streptophyta</taxon>
        <taxon>Embryophyta</taxon>
        <taxon>Tracheophyta</taxon>
        <taxon>Spermatophyta</taxon>
        <taxon>Magnoliopsida</taxon>
        <taxon>Liliopsida</taxon>
        <taxon>Poales</taxon>
        <taxon>Poaceae</taxon>
        <taxon>PACMAD clade</taxon>
        <taxon>Arundinoideae</taxon>
        <taxon>Arundineae</taxon>
        <taxon>Arundo</taxon>
    </lineage>
</organism>
<protein>
    <submittedName>
        <fullName evidence="1">Uncharacterized protein</fullName>
    </submittedName>
</protein>
<reference evidence="1" key="2">
    <citation type="journal article" date="2015" name="Data Brief">
        <title>Shoot transcriptome of the giant reed, Arundo donax.</title>
        <authorList>
            <person name="Barrero R.A."/>
            <person name="Guerrero F.D."/>
            <person name="Moolhuijzen P."/>
            <person name="Goolsby J.A."/>
            <person name="Tidwell J."/>
            <person name="Bellgard S.E."/>
            <person name="Bellgard M.I."/>
        </authorList>
    </citation>
    <scope>NUCLEOTIDE SEQUENCE</scope>
    <source>
        <tissue evidence="1">Shoot tissue taken approximately 20 cm above the soil surface</tissue>
    </source>
</reference>